<evidence type="ECO:0000313" key="1">
    <source>
        <dbReference type="EMBL" id="KAI3690524.1"/>
    </source>
</evidence>
<reference evidence="2" key="1">
    <citation type="journal article" date="2022" name="Mol. Ecol. Resour.">
        <title>The genomes of chicory, endive, great burdock and yacon provide insights into Asteraceae palaeo-polyploidization history and plant inulin production.</title>
        <authorList>
            <person name="Fan W."/>
            <person name="Wang S."/>
            <person name="Wang H."/>
            <person name="Wang A."/>
            <person name="Jiang F."/>
            <person name="Liu H."/>
            <person name="Zhao H."/>
            <person name="Xu D."/>
            <person name="Zhang Y."/>
        </authorList>
    </citation>
    <scope>NUCLEOTIDE SEQUENCE [LARGE SCALE GENOMIC DNA]</scope>
    <source>
        <strain evidence="2">cv. Punajuju</strain>
    </source>
</reference>
<dbReference type="EMBL" id="CM042017">
    <property type="protein sequence ID" value="KAI3690524.1"/>
    <property type="molecule type" value="Genomic_DNA"/>
</dbReference>
<gene>
    <name evidence="1" type="ORF">L2E82_48595</name>
</gene>
<dbReference type="Proteomes" id="UP001055811">
    <property type="component" value="Linkage Group LG09"/>
</dbReference>
<protein>
    <submittedName>
        <fullName evidence="1">Uncharacterized protein</fullName>
    </submittedName>
</protein>
<organism evidence="1 2">
    <name type="scientific">Cichorium intybus</name>
    <name type="common">Chicory</name>
    <dbReference type="NCBI Taxonomy" id="13427"/>
    <lineage>
        <taxon>Eukaryota</taxon>
        <taxon>Viridiplantae</taxon>
        <taxon>Streptophyta</taxon>
        <taxon>Embryophyta</taxon>
        <taxon>Tracheophyta</taxon>
        <taxon>Spermatophyta</taxon>
        <taxon>Magnoliopsida</taxon>
        <taxon>eudicotyledons</taxon>
        <taxon>Gunneridae</taxon>
        <taxon>Pentapetalae</taxon>
        <taxon>asterids</taxon>
        <taxon>campanulids</taxon>
        <taxon>Asterales</taxon>
        <taxon>Asteraceae</taxon>
        <taxon>Cichorioideae</taxon>
        <taxon>Cichorieae</taxon>
        <taxon>Cichoriinae</taxon>
        <taxon>Cichorium</taxon>
    </lineage>
</organism>
<proteinExistence type="predicted"/>
<comment type="caution">
    <text evidence="1">The sequence shown here is derived from an EMBL/GenBank/DDBJ whole genome shotgun (WGS) entry which is preliminary data.</text>
</comment>
<evidence type="ECO:0000313" key="2">
    <source>
        <dbReference type="Proteomes" id="UP001055811"/>
    </source>
</evidence>
<keyword evidence="2" id="KW-1185">Reference proteome</keyword>
<name>A0ACB8YXN0_CICIN</name>
<accession>A0ACB8YXN0</accession>
<sequence>MASVSSLSLCFLSPLAQARSNKPRKQLAPKNPNAKKFNSITTRRPQSLSSVSGGQATTYTRLPPRDDAFSDSITEIKLSDMAIPTLHQNKPSSGSIDKIEDDVASSSDEEDSGFDYGKFELFEINSDDEIDADEYEEDELVFENKGEDESGFEHKGEEQEGEEDEREKEKGVPAVMRCFDRAKIYVRSGDGGNGVVAFRREKFVPLGGPSGGDGGRGGNVYLEVDSSMNSLLPFRNSIHFRAGRGSHGQGSKMHGAKGEDAVVKVPPGTVVRAAGKDGVPGDILLELLHPGDRALLLPGGRGGRGNASFKSGANKVPRIAEDGEEGPEMWLELELKLVADIGIVGAPNAGKSTFLSVISAAQPNIANYPFTTLLPNLGVVSFDYDSSIVVADLPGLLEGAHRGFGLGHEFLRHTERCSALVHIVDGSSQQPDYEFDAVRLEIEMFSPELSEKPFIVAFNKMDLPEAFEKWESFQENLRSRGIEPFCISAINREGTRELINAAYELVRQRIEDAKEEIWRDPIQFSHVAEMVKKQRTAPINEFEITHDNTSDTWHIEGAGLQRFVQMTNWKYMDSDRRFQHVLEACGVNKTLIKRGVKEGDTVIIGEMEMVWHDSPTNSGPNRKLSTGSVKWADWK</sequence>
<reference evidence="1 2" key="2">
    <citation type="journal article" date="2022" name="Mol. Ecol. Resour.">
        <title>The genomes of chicory, endive, great burdock and yacon provide insights into Asteraceae paleo-polyploidization history and plant inulin production.</title>
        <authorList>
            <person name="Fan W."/>
            <person name="Wang S."/>
            <person name="Wang H."/>
            <person name="Wang A."/>
            <person name="Jiang F."/>
            <person name="Liu H."/>
            <person name="Zhao H."/>
            <person name="Xu D."/>
            <person name="Zhang Y."/>
        </authorList>
    </citation>
    <scope>NUCLEOTIDE SEQUENCE [LARGE SCALE GENOMIC DNA]</scope>
    <source>
        <strain evidence="2">cv. Punajuju</strain>
        <tissue evidence="1">Leaves</tissue>
    </source>
</reference>